<accession>A6IUF5</accession>
<organism evidence="1 2">
    <name type="scientific">Rattus norvegicus</name>
    <name type="common">Rat</name>
    <dbReference type="NCBI Taxonomy" id="10116"/>
    <lineage>
        <taxon>Eukaryota</taxon>
        <taxon>Metazoa</taxon>
        <taxon>Chordata</taxon>
        <taxon>Craniata</taxon>
        <taxon>Vertebrata</taxon>
        <taxon>Euteleostomi</taxon>
        <taxon>Mammalia</taxon>
        <taxon>Eutheria</taxon>
        <taxon>Euarchontoglires</taxon>
        <taxon>Glires</taxon>
        <taxon>Rodentia</taxon>
        <taxon>Myomorpha</taxon>
        <taxon>Muroidea</taxon>
        <taxon>Muridae</taxon>
        <taxon>Murinae</taxon>
        <taxon>Rattus</taxon>
    </lineage>
</organism>
<reference evidence="1" key="2">
    <citation type="submission" date="2005-07" db="EMBL/GenBank/DDBJ databases">
        <authorList>
            <person name="Mural R.J."/>
            <person name="Li P.W."/>
            <person name="Adams M.D."/>
            <person name="Amanatides P.G."/>
            <person name="Baden-Tillson H."/>
            <person name="Barnstead M."/>
            <person name="Chin S.H."/>
            <person name="Dew I."/>
            <person name="Evans C.A."/>
            <person name="Ferriera S."/>
            <person name="Flanigan M."/>
            <person name="Fosler C."/>
            <person name="Glodek A."/>
            <person name="Gu Z."/>
            <person name="Holt R.A."/>
            <person name="Jennings D."/>
            <person name="Kraft C.L."/>
            <person name="Lu F."/>
            <person name="Nguyen T."/>
            <person name="Nusskern D.R."/>
            <person name="Pfannkoch C.M."/>
            <person name="Sitter C."/>
            <person name="Sutton G.G."/>
            <person name="Venter J.C."/>
            <person name="Wang Z."/>
            <person name="Woodage T."/>
            <person name="Zheng X.H."/>
            <person name="Zhong F."/>
        </authorList>
    </citation>
    <scope>NUCLEOTIDE SEQUENCE</scope>
    <source>
        <strain evidence="1">BN</strain>
        <strain evidence="2">BN, Sprague-Dawley</strain>
    </source>
</reference>
<evidence type="ECO:0000313" key="1">
    <source>
        <dbReference type="EMBL" id="EDL81206.1"/>
    </source>
</evidence>
<dbReference type="EMBL" id="CH473968">
    <property type="protein sequence ID" value="EDL81206.1"/>
    <property type="molecule type" value="Genomic_DNA"/>
</dbReference>
<dbReference type="Proteomes" id="UP000234681">
    <property type="component" value="Chromosome 5"/>
</dbReference>
<evidence type="ECO:0000313" key="2">
    <source>
        <dbReference type="Proteomes" id="UP000234681"/>
    </source>
</evidence>
<reference evidence="1" key="1">
    <citation type="journal article" date="2005" name="Genome Res.">
        <title>Gene and alternative splicing annotation with AIR.</title>
        <authorList>
            <person name="Florea L."/>
            <person name="Di Francesco V."/>
            <person name="Miller J."/>
            <person name="Turner R."/>
            <person name="Yao A."/>
            <person name="Harris M."/>
            <person name="Walenz B."/>
            <person name="Mobarry C."/>
            <person name="Merkulov G.V."/>
            <person name="Charlab R."/>
            <person name="Dew I."/>
            <person name="Deng Z."/>
            <person name="Istrail S."/>
            <person name="Li P."/>
            <person name="Sutton G."/>
        </authorList>
    </citation>
    <scope>NUCLEOTIDE SEQUENCE</scope>
    <source>
        <strain evidence="1">BN</strain>
    </source>
</reference>
<dbReference type="EMBL" id="CH473968">
    <property type="protein sequence ID" value="EDL81205.1"/>
    <property type="molecule type" value="Genomic_DNA"/>
</dbReference>
<reference evidence="2" key="3">
    <citation type="submission" date="2005-09" db="EMBL/GenBank/DDBJ databases">
        <authorList>
            <person name="Mural R.J."/>
            <person name="Li P.W."/>
            <person name="Adams M.D."/>
            <person name="Amanatides P.G."/>
            <person name="Baden-Tillson H."/>
            <person name="Barnstead M."/>
            <person name="Chin S.H."/>
            <person name="Dew I."/>
            <person name="Evans C.A."/>
            <person name="Ferriera S."/>
            <person name="Flanigan M."/>
            <person name="Fosler C."/>
            <person name="Glodek A."/>
            <person name="Gu Z."/>
            <person name="Holt R.A."/>
            <person name="Jennings D."/>
            <person name="Kraft C.L."/>
            <person name="Lu F."/>
            <person name="Nguyen T."/>
            <person name="Nusskern D.R."/>
            <person name="Pfannkoch C.M."/>
            <person name="Sitter C."/>
            <person name="Sutton G.G."/>
            <person name="Venter J.C."/>
            <person name="Wang Z."/>
            <person name="Woodage T."/>
            <person name="Zheng X.H."/>
            <person name="Zhong F."/>
        </authorList>
    </citation>
    <scope>NUCLEOTIDE SEQUENCE [LARGE SCALE GENOMIC DNA]</scope>
    <source>
        <strain>BN</strain>
        <strain evidence="2">Sprague-Dawley</strain>
    </source>
</reference>
<proteinExistence type="predicted"/>
<sequence length="17" mass="2052">MSAEMFKFTQREAPLEH</sequence>
<gene>
    <name evidence="1" type="ORF">rCG_30727</name>
</gene>
<name>A6IUF5_RAT</name>
<dbReference type="AlphaFoldDB" id="A6IUF5"/>
<protein>
    <submittedName>
        <fullName evidence="1">RCG30727, isoform CRA_a</fullName>
    </submittedName>
</protein>